<gene>
    <name evidence="1" type="ORF">SAMN06265353_0868</name>
</gene>
<dbReference type="AlphaFoldDB" id="A0A285NWA1"/>
<proteinExistence type="predicted"/>
<evidence type="ECO:0000313" key="1">
    <source>
        <dbReference type="EMBL" id="SNZ13719.1"/>
    </source>
</evidence>
<dbReference type="Proteomes" id="UP000218627">
    <property type="component" value="Unassembled WGS sequence"/>
</dbReference>
<accession>A0A285NWA1</accession>
<reference evidence="2" key="1">
    <citation type="submission" date="2017-09" db="EMBL/GenBank/DDBJ databases">
        <authorList>
            <person name="Varghese N."/>
            <person name="Submissions S."/>
        </authorList>
    </citation>
    <scope>NUCLEOTIDE SEQUENCE [LARGE SCALE GENOMIC DNA]</scope>
    <source>
        <strain evidence="2">DSM 2913</strain>
    </source>
</reference>
<evidence type="ECO:0000313" key="2">
    <source>
        <dbReference type="Proteomes" id="UP000218627"/>
    </source>
</evidence>
<dbReference type="OrthoDB" id="15326at2"/>
<name>A0A285NWA1_9AQUI</name>
<dbReference type="RefSeq" id="WP_096601578.1">
    <property type="nucleotide sequence ID" value="NZ_OBEN01000003.1"/>
</dbReference>
<protein>
    <submittedName>
        <fullName evidence="1">Uncharacterized protein</fullName>
    </submittedName>
</protein>
<dbReference type="EMBL" id="OBEN01000003">
    <property type="protein sequence ID" value="SNZ13719.1"/>
    <property type="molecule type" value="Genomic_DNA"/>
</dbReference>
<keyword evidence="2" id="KW-1185">Reference proteome</keyword>
<organism evidence="1 2">
    <name type="scientific">Hydrogenobacter hydrogenophilus</name>
    <dbReference type="NCBI Taxonomy" id="35835"/>
    <lineage>
        <taxon>Bacteria</taxon>
        <taxon>Pseudomonadati</taxon>
        <taxon>Aquificota</taxon>
        <taxon>Aquificia</taxon>
        <taxon>Aquificales</taxon>
        <taxon>Aquificaceae</taxon>
        <taxon>Hydrogenobacter</taxon>
    </lineage>
</organism>
<sequence>MGDFTKAGLDKGDIEKELLHTLTSAKVLYRTYMINIDDYTSEELSADIKEYQYQLENIVIPLVKRAEATKNSKLIDMAYEIRYIYEKLISAIKLKLEHP</sequence>